<proteinExistence type="predicted"/>
<dbReference type="EMBL" id="JAUSQU010000003">
    <property type="protein sequence ID" value="MDP9850459.1"/>
    <property type="molecule type" value="Genomic_DNA"/>
</dbReference>
<reference evidence="1 2" key="1">
    <citation type="submission" date="2023-07" db="EMBL/GenBank/DDBJ databases">
        <title>Sequencing the genomes of 1000 actinobacteria strains.</title>
        <authorList>
            <person name="Klenk H.-P."/>
        </authorList>
    </citation>
    <scope>NUCLEOTIDE SEQUENCE [LARGE SCALE GENOMIC DNA]</scope>
    <source>
        <strain evidence="1 2">DSM 46740</strain>
    </source>
</reference>
<organism evidence="1 2">
    <name type="scientific">Streptosporangium lutulentum</name>
    <dbReference type="NCBI Taxonomy" id="1461250"/>
    <lineage>
        <taxon>Bacteria</taxon>
        <taxon>Bacillati</taxon>
        <taxon>Actinomycetota</taxon>
        <taxon>Actinomycetes</taxon>
        <taxon>Streptosporangiales</taxon>
        <taxon>Streptosporangiaceae</taxon>
        <taxon>Streptosporangium</taxon>
    </lineage>
</organism>
<accession>A0ABT9QWQ0</accession>
<dbReference type="Proteomes" id="UP001225356">
    <property type="component" value="Unassembled WGS sequence"/>
</dbReference>
<keyword evidence="2" id="KW-1185">Reference proteome</keyword>
<evidence type="ECO:0000313" key="2">
    <source>
        <dbReference type="Proteomes" id="UP001225356"/>
    </source>
</evidence>
<name>A0ABT9QWQ0_9ACTN</name>
<evidence type="ECO:0000313" key="1">
    <source>
        <dbReference type="EMBL" id="MDP9850459.1"/>
    </source>
</evidence>
<comment type="caution">
    <text evidence="1">The sequence shown here is derived from an EMBL/GenBank/DDBJ whole genome shotgun (WGS) entry which is preliminary data.</text>
</comment>
<protein>
    <submittedName>
        <fullName evidence="1">Uncharacterized protein</fullName>
    </submittedName>
</protein>
<dbReference type="RefSeq" id="WP_307569506.1">
    <property type="nucleotide sequence ID" value="NZ_JAUSQU010000003.1"/>
</dbReference>
<gene>
    <name evidence="1" type="ORF">J2853_009755</name>
</gene>
<sequence>MAKRDVWVRVGNELVRGDSIVGITVESGRSFYQSYKLLMKVTGHRDPLVVDSGFSWDGTGEDECHKQATALADSFVNTLARAAAFPTGALIRLGSDTDNEGGRSSGWDITVLG</sequence>